<evidence type="ECO:0000313" key="18">
    <source>
        <dbReference type="Proteomes" id="UP001157947"/>
    </source>
</evidence>
<dbReference type="Pfam" id="PF01066">
    <property type="entry name" value="CDP-OH_P_transf"/>
    <property type="match status" value="1"/>
</dbReference>
<evidence type="ECO:0000256" key="5">
    <source>
        <dbReference type="ARBA" id="ARBA00014944"/>
    </source>
</evidence>
<gene>
    <name evidence="17" type="ORF">SAMN06264868_11051</name>
</gene>
<sequence>MGLANKLTLLRIFLVPVFIIFIGYNEPLYALITFLVAGLTDALDGYIARKRNEVSYFGKIIDPIADKTLIISAFIFIYNSNFILKFPFWFVVLVISRDIYILAGSFLIYLIRGSLQIKPSIFGKATTFLQIFIVLIVLTINIFPQIKELYFIYQIFLYLTTSFIIISLLHYSYEGFNQIKNY</sequence>
<dbReference type="PROSITE" id="PS00379">
    <property type="entry name" value="CDP_ALCOHOL_P_TRANSF"/>
    <property type="match status" value="1"/>
</dbReference>
<evidence type="ECO:0000256" key="3">
    <source>
        <dbReference type="ARBA" id="ARBA00010441"/>
    </source>
</evidence>
<comment type="pathway">
    <text evidence="2">Phospholipid metabolism; phosphatidylglycerol biosynthesis; phosphatidylglycerol from CDP-diacylglycerol: step 1/2.</text>
</comment>
<keyword evidence="6" id="KW-0444">Lipid biosynthesis</keyword>
<dbReference type="InterPro" id="IPR043130">
    <property type="entry name" value="CDP-OH_PTrfase_TM_dom"/>
</dbReference>
<keyword evidence="18" id="KW-1185">Reference proteome</keyword>
<evidence type="ECO:0000256" key="8">
    <source>
        <dbReference type="ARBA" id="ARBA00022692"/>
    </source>
</evidence>
<feature type="transmembrane region" description="Helical" evidence="16">
    <location>
        <begin position="7"/>
        <end position="24"/>
    </location>
</feature>
<evidence type="ECO:0000256" key="10">
    <source>
        <dbReference type="ARBA" id="ARBA00023098"/>
    </source>
</evidence>
<dbReference type="InterPro" id="IPR050324">
    <property type="entry name" value="CDP-alcohol_PTase-I"/>
</dbReference>
<protein>
    <recommendedName>
        <fullName evidence="5">CDP-diacylglycerol--glycerol-3-phosphate 3-phosphatidyltransferase</fullName>
        <ecNumber evidence="4">2.7.8.5</ecNumber>
    </recommendedName>
</protein>
<organism evidence="17 18">
    <name type="scientific">Venenivibrio stagnispumantis</name>
    <dbReference type="NCBI Taxonomy" id="407998"/>
    <lineage>
        <taxon>Bacteria</taxon>
        <taxon>Pseudomonadati</taxon>
        <taxon>Aquificota</taxon>
        <taxon>Aquificia</taxon>
        <taxon>Aquificales</taxon>
        <taxon>Hydrogenothermaceae</taxon>
        <taxon>Venenivibrio</taxon>
    </lineage>
</organism>
<feature type="transmembrane region" description="Helical" evidence="16">
    <location>
        <begin position="149"/>
        <end position="171"/>
    </location>
</feature>
<evidence type="ECO:0000256" key="14">
    <source>
        <dbReference type="ARBA" id="ARBA00048586"/>
    </source>
</evidence>
<evidence type="ECO:0000256" key="6">
    <source>
        <dbReference type="ARBA" id="ARBA00022516"/>
    </source>
</evidence>
<keyword evidence="9 16" id="KW-1133">Transmembrane helix</keyword>
<comment type="subcellular location">
    <subcellularLocation>
        <location evidence="1">Membrane</location>
        <topology evidence="1">Multi-pass membrane protein</topology>
    </subcellularLocation>
</comment>
<reference evidence="17" key="1">
    <citation type="submission" date="2017-05" db="EMBL/GenBank/DDBJ databases">
        <authorList>
            <person name="Varghese N."/>
            <person name="Submissions S."/>
        </authorList>
    </citation>
    <scope>NUCLEOTIDE SEQUENCE</scope>
    <source>
        <strain evidence="17">DSM 18763</strain>
    </source>
</reference>
<evidence type="ECO:0000256" key="4">
    <source>
        <dbReference type="ARBA" id="ARBA00013170"/>
    </source>
</evidence>
<dbReference type="PIRSF" id="PIRSF000847">
    <property type="entry name" value="Phos_ph_gly_syn"/>
    <property type="match status" value="1"/>
</dbReference>
<dbReference type="RefSeq" id="WP_265133830.1">
    <property type="nucleotide sequence ID" value="NZ_FXTX01000010.1"/>
</dbReference>
<feature type="transmembrane region" description="Helical" evidence="16">
    <location>
        <begin position="86"/>
        <end position="109"/>
    </location>
</feature>
<feature type="transmembrane region" description="Helical" evidence="16">
    <location>
        <begin position="60"/>
        <end position="80"/>
    </location>
</feature>
<evidence type="ECO:0000256" key="13">
    <source>
        <dbReference type="ARBA" id="ARBA00023264"/>
    </source>
</evidence>
<accession>A0AA46AEL5</accession>
<dbReference type="PANTHER" id="PTHR14269:SF62">
    <property type="entry name" value="CDP-DIACYLGLYCEROL--GLYCEROL-3-PHOSPHATE 3-PHOSPHATIDYLTRANSFERASE 1, CHLOROPLASTIC"/>
    <property type="match status" value="1"/>
</dbReference>
<keyword evidence="7 15" id="KW-0808">Transferase</keyword>
<dbReference type="InterPro" id="IPR004570">
    <property type="entry name" value="Phosphatidylglycerol_P_synth"/>
</dbReference>
<dbReference type="Gene3D" id="1.20.120.1760">
    <property type="match status" value="1"/>
</dbReference>
<evidence type="ECO:0000256" key="16">
    <source>
        <dbReference type="SAM" id="Phobius"/>
    </source>
</evidence>
<dbReference type="EC" id="2.7.8.5" evidence="4"/>
<comment type="similarity">
    <text evidence="3 15">Belongs to the CDP-alcohol phosphatidyltransferase class-I family.</text>
</comment>
<evidence type="ECO:0000256" key="7">
    <source>
        <dbReference type="ARBA" id="ARBA00022679"/>
    </source>
</evidence>
<keyword evidence="11 16" id="KW-0472">Membrane</keyword>
<evidence type="ECO:0000256" key="1">
    <source>
        <dbReference type="ARBA" id="ARBA00004141"/>
    </source>
</evidence>
<dbReference type="InterPro" id="IPR048254">
    <property type="entry name" value="CDP_ALCOHOL_P_TRANSF_CS"/>
</dbReference>
<evidence type="ECO:0000313" key="17">
    <source>
        <dbReference type="EMBL" id="SMP13125.1"/>
    </source>
</evidence>
<comment type="catalytic activity">
    <reaction evidence="14">
        <text>a CDP-1,2-diacyl-sn-glycerol + sn-glycerol 3-phosphate = a 1,2-diacyl-sn-glycero-3-phospho-(1'-sn-glycero-3'-phosphate) + CMP + H(+)</text>
        <dbReference type="Rhea" id="RHEA:12593"/>
        <dbReference type="ChEBI" id="CHEBI:15378"/>
        <dbReference type="ChEBI" id="CHEBI:57597"/>
        <dbReference type="ChEBI" id="CHEBI:58332"/>
        <dbReference type="ChEBI" id="CHEBI:60110"/>
        <dbReference type="ChEBI" id="CHEBI:60377"/>
        <dbReference type="EC" id="2.7.8.5"/>
    </reaction>
</comment>
<evidence type="ECO:0000256" key="12">
    <source>
        <dbReference type="ARBA" id="ARBA00023209"/>
    </source>
</evidence>
<keyword evidence="12" id="KW-0594">Phospholipid biosynthesis</keyword>
<proteinExistence type="inferred from homology"/>
<dbReference type="AlphaFoldDB" id="A0AA46AEL5"/>
<keyword evidence="13" id="KW-1208">Phospholipid metabolism</keyword>
<evidence type="ECO:0000256" key="11">
    <source>
        <dbReference type="ARBA" id="ARBA00023136"/>
    </source>
</evidence>
<dbReference type="GO" id="GO:0016020">
    <property type="term" value="C:membrane"/>
    <property type="evidence" value="ECO:0007669"/>
    <property type="project" value="UniProtKB-SubCell"/>
</dbReference>
<dbReference type="PANTHER" id="PTHR14269">
    <property type="entry name" value="CDP-DIACYLGLYCEROL--GLYCEROL-3-PHOSPHATE 3-PHOSPHATIDYLTRANSFERASE-RELATED"/>
    <property type="match status" value="1"/>
</dbReference>
<evidence type="ECO:0000256" key="2">
    <source>
        <dbReference type="ARBA" id="ARBA00005042"/>
    </source>
</evidence>
<dbReference type="EMBL" id="FXTX01000010">
    <property type="protein sequence ID" value="SMP13125.1"/>
    <property type="molecule type" value="Genomic_DNA"/>
</dbReference>
<comment type="caution">
    <text evidence="17">The sequence shown here is derived from an EMBL/GenBank/DDBJ whole genome shotgun (WGS) entry which is preliminary data.</text>
</comment>
<dbReference type="InterPro" id="IPR000462">
    <property type="entry name" value="CDP-OH_P_trans"/>
</dbReference>
<keyword evidence="8 16" id="KW-0812">Transmembrane</keyword>
<evidence type="ECO:0000256" key="9">
    <source>
        <dbReference type="ARBA" id="ARBA00022989"/>
    </source>
</evidence>
<dbReference type="GO" id="GO:0008444">
    <property type="term" value="F:CDP-diacylglycerol-glycerol-3-phosphate 3-phosphatidyltransferase activity"/>
    <property type="evidence" value="ECO:0007669"/>
    <property type="project" value="UniProtKB-EC"/>
</dbReference>
<keyword evidence="10" id="KW-0443">Lipid metabolism</keyword>
<dbReference type="Proteomes" id="UP001157947">
    <property type="component" value="Unassembled WGS sequence"/>
</dbReference>
<evidence type="ECO:0000256" key="15">
    <source>
        <dbReference type="RuleBase" id="RU003750"/>
    </source>
</evidence>
<dbReference type="GO" id="GO:0046474">
    <property type="term" value="P:glycerophospholipid biosynthetic process"/>
    <property type="evidence" value="ECO:0007669"/>
    <property type="project" value="TreeGrafter"/>
</dbReference>
<name>A0AA46AEL5_9AQUI</name>
<feature type="transmembrane region" description="Helical" evidence="16">
    <location>
        <begin position="121"/>
        <end position="143"/>
    </location>
</feature>